<keyword evidence="4" id="KW-0862">Zinc</keyword>
<dbReference type="AlphaFoldDB" id="A0A7C8GSD5"/>
<proteinExistence type="inferred from homology"/>
<feature type="binding site" evidence="4">
    <location>
        <position position="83"/>
    </location>
    <ligand>
        <name>Zn(2+)</name>
        <dbReference type="ChEBI" id="CHEBI:29105"/>
    </ligand>
</feature>
<gene>
    <name evidence="5" type="ORF">F9U64_13970</name>
</gene>
<feature type="site" description="Stabilizes the phosphoryl group" evidence="3">
    <location>
        <position position="93"/>
    </location>
</feature>
<feature type="binding site" evidence="4">
    <location>
        <position position="91"/>
    </location>
    <ligand>
        <name>Zn(2+)</name>
        <dbReference type="ChEBI" id="CHEBI:29105"/>
    </ligand>
</feature>
<dbReference type="NCBIfam" id="TIGR01662">
    <property type="entry name" value="HAD-SF-IIIA"/>
    <property type="match status" value="1"/>
</dbReference>
<protein>
    <recommendedName>
        <fullName evidence="1">D,D-heptose 1,7-bisphosphate phosphatase</fullName>
        <ecNumber evidence="1">3.1.3.-</ecNumber>
    </recommendedName>
</protein>
<evidence type="ECO:0000313" key="5">
    <source>
        <dbReference type="EMBL" id="KAB8130734.1"/>
    </source>
</evidence>
<sequence>MYLPKAIFIDRDGTIGGTDKVVYPGEFQLFPFVDNTISRLKEAGNLIFSFTNQPGISRGEATREDFEKELKSFGFDQIYLCPHQHNEGCLCRKPSAAMLSQAALENDLNLTECIVIGDRWTDMLAAQEAGCMKILVKTGAGAEAFQKYKNNDYYGKYAEVTPDYIASNFKEAVDWVISAT</sequence>
<organism evidence="5 6">
    <name type="scientific">Gracilibacillus oryzae</name>
    <dbReference type="NCBI Taxonomy" id="1672701"/>
    <lineage>
        <taxon>Bacteria</taxon>
        <taxon>Bacillati</taxon>
        <taxon>Bacillota</taxon>
        <taxon>Bacilli</taxon>
        <taxon>Bacillales</taxon>
        <taxon>Bacillaceae</taxon>
        <taxon>Gracilibacillus</taxon>
    </lineage>
</organism>
<dbReference type="SUPFAM" id="SSF56784">
    <property type="entry name" value="HAD-like"/>
    <property type="match status" value="1"/>
</dbReference>
<evidence type="ECO:0000256" key="4">
    <source>
        <dbReference type="PIRSR" id="PIRSR004682-4"/>
    </source>
</evidence>
<dbReference type="GO" id="GO:0005975">
    <property type="term" value="P:carbohydrate metabolic process"/>
    <property type="evidence" value="ECO:0007669"/>
    <property type="project" value="InterPro"/>
</dbReference>
<name>A0A7C8GSD5_9BACI</name>
<feature type="binding site" evidence="4">
    <location>
        <position position="118"/>
    </location>
    <ligand>
        <name>Mg(2+)</name>
        <dbReference type="ChEBI" id="CHEBI:18420"/>
    </ligand>
</feature>
<feature type="site" description="Stabilizes the phosphoryl group" evidence="3">
    <location>
        <position position="51"/>
    </location>
</feature>
<feature type="binding site" evidence="4">
    <location>
        <position position="81"/>
    </location>
    <ligand>
        <name>Zn(2+)</name>
        <dbReference type="ChEBI" id="CHEBI:29105"/>
    </ligand>
</feature>
<dbReference type="PIRSF" id="PIRSF004682">
    <property type="entry name" value="GmhB"/>
    <property type="match status" value="1"/>
</dbReference>
<evidence type="ECO:0000313" key="6">
    <source>
        <dbReference type="Proteomes" id="UP000480246"/>
    </source>
</evidence>
<evidence type="ECO:0000256" key="1">
    <source>
        <dbReference type="PIRNR" id="PIRNR004682"/>
    </source>
</evidence>
<feature type="site" description="Contributes to substrate recognition" evidence="3">
    <location>
        <position position="92"/>
    </location>
</feature>
<dbReference type="EC" id="3.1.3.-" evidence="1"/>
<keyword evidence="6" id="KW-1185">Reference proteome</keyword>
<feature type="active site" description="Proton donor" evidence="2">
    <location>
        <position position="12"/>
    </location>
</feature>
<dbReference type="Gene3D" id="3.40.50.1000">
    <property type="entry name" value="HAD superfamily/HAD-like"/>
    <property type="match status" value="1"/>
</dbReference>
<comment type="similarity">
    <text evidence="1">Belongs to the gmhB family.</text>
</comment>
<accession>A0A7C8GSD5</accession>
<dbReference type="PANTHER" id="PTHR42891">
    <property type="entry name" value="D-GLYCERO-BETA-D-MANNO-HEPTOSE-1,7-BISPHOSPHATE 7-PHOSPHATASE"/>
    <property type="match status" value="1"/>
</dbReference>
<dbReference type="InterPro" id="IPR036412">
    <property type="entry name" value="HAD-like_sf"/>
</dbReference>
<dbReference type="EMBL" id="WEID01000069">
    <property type="protein sequence ID" value="KAB8130734.1"/>
    <property type="molecule type" value="Genomic_DNA"/>
</dbReference>
<reference evidence="5 6" key="1">
    <citation type="submission" date="2019-10" db="EMBL/GenBank/DDBJ databases">
        <title>Gracilibacillus sp. nov. isolated from rice seeds.</title>
        <authorList>
            <person name="He S."/>
        </authorList>
    </citation>
    <scope>NUCLEOTIDE SEQUENCE [LARGE SCALE GENOMIC DNA]</scope>
    <source>
        <strain evidence="5 6">TD8</strain>
    </source>
</reference>
<feature type="binding site" evidence="4">
    <location>
        <position position="12"/>
    </location>
    <ligand>
        <name>Mg(2+)</name>
        <dbReference type="ChEBI" id="CHEBI:18420"/>
    </ligand>
</feature>
<keyword evidence="1" id="KW-0963">Cytoplasm</keyword>
<comment type="cofactor">
    <cofactor evidence="4">
        <name>Mg(2+)</name>
        <dbReference type="ChEBI" id="CHEBI:18420"/>
    </cofactor>
</comment>
<keyword evidence="1" id="KW-0119">Carbohydrate metabolism</keyword>
<dbReference type="OrthoDB" id="9801899at2"/>
<dbReference type="InterPro" id="IPR023214">
    <property type="entry name" value="HAD_sf"/>
</dbReference>
<dbReference type="InterPro" id="IPR006549">
    <property type="entry name" value="HAD-SF_hydro_IIIA"/>
</dbReference>
<dbReference type="Proteomes" id="UP000480246">
    <property type="component" value="Unassembled WGS sequence"/>
</dbReference>
<dbReference type="Pfam" id="PF13242">
    <property type="entry name" value="Hydrolase_like"/>
    <property type="match status" value="1"/>
</dbReference>
<dbReference type="InterPro" id="IPR004446">
    <property type="entry name" value="Heptose_bisP_phosphatase"/>
</dbReference>
<keyword evidence="1 5" id="KW-0378">Hydrolase</keyword>
<feature type="binding site" evidence="4">
    <location>
        <position position="89"/>
    </location>
    <ligand>
        <name>Zn(2+)</name>
        <dbReference type="ChEBI" id="CHEBI:29105"/>
    </ligand>
</feature>
<comment type="subcellular location">
    <subcellularLocation>
        <location evidence="1">Cytoplasm</location>
    </subcellularLocation>
</comment>
<dbReference type="GO" id="GO:0046872">
    <property type="term" value="F:metal ion binding"/>
    <property type="evidence" value="ECO:0007669"/>
    <property type="project" value="UniProtKB-KW"/>
</dbReference>
<comment type="cofactor">
    <cofactor evidence="4">
        <name>Zn(2+)</name>
        <dbReference type="ChEBI" id="CHEBI:29105"/>
    </cofactor>
</comment>
<evidence type="ECO:0000256" key="2">
    <source>
        <dbReference type="PIRSR" id="PIRSR004682-1"/>
    </source>
</evidence>
<dbReference type="GO" id="GO:0005737">
    <property type="term" value="C:cytoplasm"/>
    <property type="evidence" value="ECO:0007669"/>
    <property type="project" value="UniProtKB-SubCell"/>
</dbReference>
<keyword evidence="4" id="KW-0479">Metal-binding</keyword>
<comment type="caution">
    <text evidence="5">The sequence shown here is derived from an EMBL/GenBank/DDBJ whole genome shotgun (WGS) entry which is preliminary data.</text>
</comment>
<dbReference type="PANTHER" id="PTHR42891:SF1">
    <property type="entry name" value="D-GLYCERO-BETA-D-MANNO-HEPTOSE-1,7-BISPHOSPHATE 7-PHOSPHATASE"/>
    <property type="match status" value="1"/>
</dbReference>
<feature type="binding site" evidence="4">
    <location>
        <position position="10"/>
    </location>
    <ligand>
        <name>Mg(2+)</name>
        <dbReference type="ChEBI" id="CHEBI:18420"/>
    </ligand>
</feature>
<evidence type="ECO:0000256" key="3">
    <source>
        <dbReference type="PIRSR" id="PIRSR004682-3"/>
    </source>
</evidence>
<feature type="active site" description="Nucleophile" evidence="2">
    <location>
        <position position="10"/>
    </location>
</feature>
<keyword evidence="4" id="KW-0460">Magnesium</keyword>
<dbReference type="GO" id="GO:0016791">
    <property type="term" value="F:phosphatase activity"/>
    <property type="evidence" value="ECO:0007669"/>
    <property type="project" value="InterPro"/>
</dbReference>
<dbReference type="NCBIfam" id="NF005264">
    <property type="entry name" value="PRK06769.1"/>
    <property type="match status" value="1"/>
</dbReference>